<sequence>MPTDAYLAFLGLGLIMIVADGQILYHSGKRYLSDVDTDMSTAGSQTRLIAVLFHIVMLGFMLLLSVFNFNFGGGTVRAVVGNLGVLLLVLGLVHAVTMAVLSNMHDSKMVEESINKPTPASGVPTARTTNGELQRGPVVAPVPGQPGRDPRMSPTIENQSL</sequence>
<keyword evidence="2" id="KW-1133">Transmembrane helix</keyword>
<comment type="caution">
    <text evidence="3">The sequence shown here is derived from an EMBL/GenBank/DDBJ whole genome shotgun (WGS) entry which is preliminary data.</text>
</comment>
<dbReference type="OrthoDB" id="3693726at2"/>
<keyword evidence="2" id="KW-0472">Membrane</keyword>
<accession>A0A318M4J5</accession>
<dbReference type="EMBL" id="MASU01000002">
    <property type="protein sequence ID" value="PXY37706.1"/>
    <property type="molecule type" value="Genomic_DNA"/>
</dbReference>
<evidence type="ECO:0000313" key="3">
    <source>
        <dbReference type="EMBL" id="PXY37706.1"/>
    </source>
</evidence>
<protein>
    <submittedName>
        <fullName evidence="3">Uncharacterized protein</fullName>
    </submittedName>
</protein>
<feature type="transmembrane region" description="Helical" evidence="2">
    <location>
        <begin position="79"/>
        <end position="101"/>
    </location>
</feature>
<gene>
    <name evidence="3" type="ORF">BA062_03540</name>
</gene>
<dbReference type="RefSeq" id="WP_110334581.1">
    <property type="nucleotide sequence ID" value="NZ_MASU01000002.1"/>
</dbReference>
<organism evidence="3 4">
    <name type="scientific">Prauserella flavalba</name>
    <dbReference type="NCBI Taxonomy" id="1477506"/>
    <lineage>
        <taxon>Bacteria</taxon>
        <taxon>Bacillati</taxon>
        <taxon>Actinomycetota</taxon>
        <taxon>Actinomycetes</taxon>
        <taxon>Pseudonocardiales</taxon>
        <taxon>Pseudonocardiaceae</taxon>
        <taxon>Prauserella</taxon>
    </lineage>
</organism>
<evidence type="ECO:0000256" key="2">
    <source>
        <dbReference type="SAM" id="Phobius"/>
    </source>
</evidence>
<keyword evidence="4" id="KW-1185">Reference proteome</keyword>
<feature type="compositionally biased region" description="Low complexity" evidence="1">
    <location>
        <begin position="136"/>
        <end position="147"/>
    </location>
</feature>
<dbReference type="AlphaFoldDB" id="A0A318M4J5"/>
<keyword evidence="2" id="KW-0812">Transmembrane</keyword>
<name>A0A318M4J5_9PSEU</name>
<dbReference type="Proteomes" id="UP000247892">
    <property type="component" value="Unassembled WGS sequence"/>
</dbReference>
<feature type="transmembrane region" description="Helical" evidence="2">
    <location>
        <begin position="6"/>
        <end position="25"/>
    </location>
</feature>
<feature type="region of interest" description="Disordered" evidence="1">
    <location>
        <begin position="113"/>
        <end position="161"/>
    </location>
</feature>
<reference evidence="3 4" key="1">
    <citation type="submission" date="2016-07" db="EMBL/GenBank/DDBJ databases">
        <title>Draft genome sequence of Prauserella sp. YIM 121212, isolated from alkaline soil.</title>
        <authorList>
            <person name="Ruckert C."/>
            <person name="Albersmeier A."/>
            <person name="Jiang C.-L."/>
            <person name="Jiang Y."/>
            <person name="Kalinowski J."/>
            <person name="Schneider O."/>
            <person name="Winkler A."/>
            <person name="Zotchev S.B."/>
        </authorList>
    </citation>
    <scope>NUCLEOTIDE SEQUENCE [LARGE SCALE GENOMIC DNA]</scope>
    <source>
        <strain evidence="3 4">YIM 121212</strain>
    </source>
</reference>
<proteinExistence type="predicted"/>
<evidence type="ECO:0000313" key="4">
    <source>
        <dbReference type="Proteomes" id="UP000247892"/>
    </source>
</evidence>
<feature type="transmembrane region" description="Helical" evidence="2">
    <location>
        <begin position="46"/>
        <end position="67"/>
    </location>
</feature>
<evidence type="ECO:0000256" key="1">
    <source>
        <dbReference type="SAM" id="MobiDB-lite"/>
    </source>
</evidence>